<dbReference type="AlphaFoldDB" id="W4VC69"/>
<keyword evidence="1" id="KW-1133">Transmembrane helix</keyword>
<keyword evidence="3" id="KW-1185">Reference proteome</keyword>
<dbReference type="OrthoDB" id="9953051at2"/>
<name>W4VC69_9FIRM</name>
<evidence type="ECO:0000313" key="2">
    <source>
        <dbReference type="EMBL" id="GAE90797.1"/>
    </source>
</evidence>
<organism evidence="2 3">
    <name type="scientific">Acetivibrio straminisolvens JCM 21531</name>
    <dbReference type="NCBI Taxonomy" id="1294263"/>
    <lineage>
        <taxon>Bacteria</taxon>
        <taxon>Bacillati</taxon>
        <taxon>Bacillota</taxon>
        <taxon>Clostridia</taxon>
        <taxon>Eubacteriales</taxon>
        <taxon>Oscillospiraceae</taxon>
        <taxon>Acetivibrio</taxon>
    </lineage>
</organism>
<reference evidence="2" key="1">
    <citation type="journal article" date="2014" name="Genome Announc.">
        <title>Draft Genome Sequence of Clostridium straminisolvens Strain JCM 21531T, Isolated from a Cellulose-Degrading Bacterial Community.</title>
        <authorList>
            <person name="Yuki M."/>
            <person name="Oshima K."/>
            <person name="Suda W."/>
            <person name="Sakamoto M."/>
            <person name="Kitamura K."/>
            <person name="Iida T."/>
            <person name="Hattori M."/>
            <person name="Ohkuma M."/>
        </authorList>
    </citation>
    <scope>NUCLEOTIDE SEQUENCE [LARGE SCALE GENOMIC DNA]</scope>
    <source>
        <strain evidence="2">JCM 21531</strain>
    </source>
</reference>
<protein>
    <recommendedName>
        <fullName evidence="4">DUF3592 domain-containing protein</fullName>
    </recommendedName>
</protein>
<sequence>MKIKVILKFVIGCHLIILGTVIFTAGFIPNMVRIIERNISNDYYQTTANIVDITERLRGHDVTVSFGIPGGQEYTALLDTYVEGMDVGDSVEIYYKKSNPAKITLKGNQFWQAVIFGPLGGVLLVISIILLKSSAAKFLKEGNIDSLMLMNF</sequence>
<evidence type="ECO:0000313" key="3">
    <source>
        <dbReference type="Proteomes" id="UP000019109"/>
    </source>
</evidence>
<dbReference type="RefSeq" id="WP_038291349.1">
    <property type="nucleotide sequence ID" value="NZ_BAVR01000094.1"/>
</dbReference>
<accession>W4VC69</accession>
<keyword evidence="1" id="KW-0472">Membrane</keyword>
<evidence type="ECO:0008006" key="4">
    <source>
        <dbReference type="Google" id="ProtNLM"/>
    </source>
</evidence>
<feature type="transmembrane region" description="Helical" evidence="1">
    <location>
        <begin position="7"/>
        <end position="28"/>
    </location>
</feature>
<dbReference type="Proteomes" id="UP000019109">
    <property type="component" value="Unassembled WGS sequence"/>
</dbReference>
<keyword evidence="1" id="KW-0812">Transmembrane</keyword>
<comment type="caution">
    <text evidence="2">The sequence shown here is derived from an EMBL/GenBank/DDBJ whole genome shotgun (WGS) entry which is preliminary data.</text>
</comment>
<feature type="transmembrane region" description="Helical" evidence="1">
    <location>
        <begin position="110"/>
        <end position="131"/>
    </location>
</feature>
<dbReference type="STRING" id="1294263.JCM21531_4436"/>
<gene>
    <name evidence="2" type="ORF">JCM21531_4436</name>
</gene>
<proteinExistence type="predicted"/>
<evidence type="ECO:0000256" key="1">
    <source>
        <dbReference type="SAM" id="Phobius"/>
    </source>
</evidence>
<dbReference type="EMBL" id="BAVR01000094">
    <property type="protein sequence ID" value="GAE90797.1"/>
    <property type="molecule type" value="Genomic_DNA"/>
</dbReference>